<dbReference type="EMBL" id="CAJOBO010003870">
    <property type="protein sequence ID" value="CAF4505605.1"/>
    <property type="molecule type" value="Genomic_DNA"/>
</dbReference>
<accession>A0A820VUV0</accession>
<evidence type="ECO:0000313" key="2">
    <source>
        <dbReference type="EMBL" id="CAF3321136.1"/>
    </source>
</evidence>
<dbReference type="Proteomes" id="UP000663825">
    <property type="component" value="Unassembled WGS sequence"/>
</dbReference>
<evidence type="ECO:0000313" key="4">
    <source>
        <dbReference type="EMBL" id="CAF4505605.1"/>
    </source>
</evidence>
<protein>
    <submittedName>
        <fullName evidence="4">Uncharacterized protein</fullName>
    </submittedName>
</protein>
<dbReference type="Proteomes" id="UP000663873">
    <property type="component" value="Unassembled WGS sequence"/>
</dbReference>
<reference evidence="4" key="1">
    <citation type="submission" date="2021-02" db="EMBL/GenBank/DDBJ databases">
        <authorList>
            <person name="Nowell W R."/>
        </authorList>
    </citation>
    <scope>NUCLEOTIDE SEQUENCE</scope>
</reference>
<dbReference type="OrthoDB" id="9972802at2759"/>
<gene>
    <name evidence="4" type="ORF">HFQ381_LOCUS28099</name>
    <name evidence="2" type="ORF">LUA448_LOCUS9958</name>
    <name evidence="1" type="ORF">TIS948_LOCUS8228</name>
    <name evidence="3" type="ORF">UJA718_LOCUS10218</name>
</gene>
<dbReference type="AlphaFoldDB" id="A0A820VUV0"/>
<dbReference type="EMBL" id="CAJOBP010001186">
    <property type="protein sequence ID" value="CAF4261941.1"/>
    <property type="molecule type" value="Genomic_DNA"/>
</dbReference>
<name>A0A820VUV0_9BILA</name>
<evidence type="ECO:0000313" key="1">
    <source>
        <dbReference type="EMBL" id="CAF3125396.1"/>
    </source>
</evidence>
<dbReference type="Proteomes" id="UP000663851">
    <property type="component" value="Unassembled WGS sequence"/>
</dbReference>
<evidence type="ECO:0000313" key="5">
    <source>
        <dbReference type="Proteomes" id="UP000663851"/>
    </source>
</evidence>
<sequence length="185" mass="21740">MSMQDGSTYDIEKPGIERIDDHENHFATGLEDEKSCKSISPRAPPHVYSCFVKNLTDHPVDVVLEWYGRPNEHEFDELNHFTLQPHEEKHTQRKIFQPDLPKNPGEVFAHTKHSYCSWVKILNRITLEHKGVHNKKNMEIVHPFENVHRPIRNWEFHLTDVAIESHPPTRPVNVLKYENLTDVDK</sequence>
<keyword evidence="6" id="KW-1185">Reference proteome</keyword>
<dbReference type="EMBL" id="CAJNYD010001166">
    <property type="protein sequence ID" value="CAF3321136.1"/>
    <property type="molecule type" value="Genomic_DNA"/>
</dbReference>
<organism evidence="4 5">
    <name type="scientific">Rotaria socialis</name>
    <dbReference type="NCBI Taxonomy" id="392032"/>
    <lineage>
        <taxon>Eukaryota</taxon>
        <taxon>Metazoa</taxon>
        <taxon>Spiralia</taxon>
        <taxon>Gnathifera</taxon>
        <taxon>Rotifera</taxon>
        <taxon>Eurotatoria</taxon>
        <taxon>Bdelloidea</taxon>
        <taxon>Philodinida</taxon>
        <taxon>Philodinidae</taxon>
        <taxon>Rotaria</taxon>
    </lineage>
</organism>
<comment type="caution">
    <text evidence="4">The sequence shown here is derived from an EMBL/GenBank/DDBJ whole genome shotgun (WGS) entry which is preliminary data.</text>
</comment>
<evidence type="ECO:0000313" key="6">
    <source>
        <dbReference type="Proteomes" id="UP000663873"/>
    </source>
</evidence>
<proteinExistence type="predicted"/>
<dbReference type="EMBL" id="CAJNXB010001045">
    <property type="protein sequence ID" value="CAF3125396.1"/>
    <property type="molecule type" value="Genomic_DNA"/>
</dbReference>
<evidence type="ECO:0000313" key="3">
    <source>
        <dbReference type="EMBL" id="CAF4261941.1"/>
    </source>
</evidence>
<dbReference type="Proteomes" id="UP000663833">
    <property type="component" value="Unassembled WGS sequence"/>
</dbReference>